<evidence type="ECO:0000313" key="1">
    <source>
        <dbReference type="EMBL" id="KAK7373257.1"/>
    </source>
</evidence>
<dbReference type="Proteomes" id="UP001374584">
    <property type="component" value="Unassembled WGS sequence"/>
</dbReference>
<dbReference type="AlphaFoldDB" id="A0AAN9NI52"/>
<organism evidence="1 2">
    <name type="scientific">Phaseolus coccineus</name>
    <name type="common">Scarlet runner bean</name>
    <name type="synonym">Phaseolus multiflorus</name>
    <dbReference type="NCBI Taxonomy" id="3886"/>
    <lineage>
        <taxon>Eukaryota</taxon>
        <taxon>Viridiplantae</taxon>
        <taxon>Streptophyta</taxon>
        <taxon>Embryophyta</taxon>
        <taxon>Tracheophyta</taxon>
        <taxon>Spermatophyta</taxon>
        <taxon>Magnoliopsida</taxon>
        <taxon>eudicotyledons</taxon>
        <taxon>Gunneridae</taxon>
        <taxon>Pentapetalae</taxon>
        <taxon>rosids</taxon>
        <taxon>fabids</taxon>
        <taxon>Fabales</taxon>
        <taxon>Fabaceae</taxon>
        <taxon>Papilionoideae</taxon>
        <taxon>50 kb inversion clade</taxon>
        <taxon>NPAAA clade</taxon>
        <taxon>indigoferoid/millettioid clade</taxon>
        <taxon>Phaseoleae</taxon>
        <taxon>Phaseolus</taxon>
    </lineage>
</organism>
<evidence type="ECO:0000313" key="2">
    <source>
        <dbReference type="Proteomes" id="UP001374584"/>
    </source>
</evidence>
<gene>
    <name evidence="1" type="ORF">VNO80_06657</name>
</gene>
<name>A0AAN9NI52_PHACN</name>
<keyword evidence="2" id="KW-1185">Reference proteome</keyword>
<protein>
    <submittedName>
        <fullName evidence="1">Uncharacterized protein</fullName>
    </submittedName>
</protein>
<reference evidence="1 2" key="1">
    <citation type="submission" date="2024-01" db="EMBL/GenBank/DDBJ databases">
        <title>The genomes of 5 underutilized Papilionoideae crops provide insights into root nodulation and disease resistanc.</title>
        <authorList>
            <person name="Jiang F."/>
        </authorList>
    </citation>
    <scope>NUCLEOTIDE SEQUENCE [LARGE SCALE GENOMIC DNA]</scope>
    <source>
        <strain evidence="1">JINMINGXINNONG_FW02</strain>
        <tissue evidence="1">Leaves</tissue>
    </source>
</reference>
<sequence length="121" mass="13988">MWHRLHSLPRLQSPAPPPAVDLLLLHHGFVLVCESAYNKVVGGGDFEEVSILEMLEAAFIFGGKLRELGEWDLVTHVPFRLDIHRDLKIATSRHNTLGFEWFMWYNLSRHMHSFSCSCFRA</sequence>
<accession>A0AAN9NI52</accession>
<dbReference type="EMBL" id="JAYMYR010000003">
    <property type="protein sequence ID" value="KAK7373257.1"/>
    <property type="molecule type" value="Genomic_DNA"/>
</dbReference>
<comment type="caution">
    <text evidence="1">The sequence shown here is derived from an EMBL/GenBank/DDBJ whole genome shotgun (WGS) entry which is preliminary data.</text>
</comment>
<proteinExistence type="predicted"/>